<gene>
    <name evidence="2" type="ORF">g.3706</name>
</gene>
<proteinExistence type="predicted"/>
<organism evidence="2">
    <name type="scientific">Homalodisca liturata</name>
    <dbReference type="NCBI Taxonomy" id="320908"/>
    <lineage>
        <taxon>Eukaryota</taxon>
        <taxon>Metazoa</taxon>
        <taxon>Ecdysozoa</taxon>
        <taxon>Arthropoda</taxon>
        <taxon>Hexapoda</taxon>
        <taxon>Insecta</taxon>
        <taxon>Pterygota</taxon>
        <taxon>Neoptera</taxon>
        <taxon>Paraneoptera</taxon>
        <taxon>Hemiptera</taxon>
        <taxon>Auchenorrhyncha</taxon>
        <taxon>Membracoidea</taxon>
        <taxon>Cicadellidae</taxon>
        <taxon>Cicadellinae</taxon>
        <taxon>Proconiini</taxon>
        <taxon>Homalodisca</taxon>
    </lineage>
</organism>
<accession>A0A1B6JEJ6</accession>
<feature type="non-terminal residue" evidence="2">
    <location>
        <position position="1"/>
    </location>
</feature>
<evidence type="ECO:0000313" key="2">
    <source>
        <dbReference type="EMBL" id="JAS97557.1"/>
    </source>
</evidence>
<dbReference type="AlphaFoldDB" id="A0A1B6JEJ6"/>
<sequence length="100" mass="10906">LTNLIQETSEPLPPVSLKSSVFSTEESKSLNRIENRFETKPSVKIEVSTPFQEEMSQNLSSEEKVSTTGSSNVKTVLTSSMANHSVTITSVNAEKSTNLT</sequence>
<evidence type="ECO:0000256" key="1">
    <source>
        <dbReference type="SAM" id="MobiDB-lite"/>
    </source>
</evidence>
<feature type="non-terminal residue" evidence="2">
    <location>
        <position position="100"/>
    </location>
</feature>
<dbReference type="EMBL" id="GECU01010149">
    <property type="protein sequence ID" value="JAS97557.1"/>
    <property type="molecule type" value="Transcribed_RNA"/>
</dbReference>
<feature type="region of interest" description="Disordered" evidence="1">
    <location>
        <begin position="1"/>
        <end position="20"/>
    </location>
</feature>
<name>A0A1B6JEJ6_9HEMI</name>
<protein>
    <submittedName>
        <fullName evidence="2">Uncharacterized protein</fullName>
    </submittedName>
</protein>
<reference evidence="2" key="1">
    <citation type="submission" date="2015-11" db="EMBL/GenBank/DDBJ databases">
        <title>De novo transcriptome assembly of four potential Pierce s Disease insect vectors from Arizona vineyards.</title>
        <authorList>
            <person name="Tassone E.E."/>
        </authorList>
    </citation>
    <scope>NUCLEOTIDE SEQUENCE</scope>
</reference>